<dbReference type="PANTHER" id="PTHR43649">
    <property type="entry name" value="ARABINOSE-BINDING PROTEIN-RELATED"/>
    <property type="match status" value="1"/>
</dbReference>
<dbReference type="Gene3D" id="3.40.190.10">
    <property type="entry name" value="Periplasmic binding protein-like II"/>
    <property type="match status" value="2"/>
</dbReference>
<evidence type="ECO:0000256" key="2">
    <source>
        <dbReference type="ARBA" id="ARBA00008520"/>
    </source>
</evidence>
<evidence type="ECO:0000256" key="3">
    <source>
        <dbReference type="SAM" id="SignalP"/>
    </source>
</evidence>
<proteinExistence type="inferred from homology"/>
<reference evidence="4" key="1">
    <citation type="journal article" date="2023" name="Front. Microbiol.">
        <title>Phylogeography and host specificity of Pasteurellaceae pathogenic to sea-farmed fish in the north-east Atlantic.</title>
        <authorList>
            <person name="Gulla S."/>
            <person name="Colquhoun D.J."/>
            <person name="Olsen A.B."/>
            <person name="Spilsberg B."/>
            <person name="Lagesen K."/>
            <person name="Aakesson C.P."/>
            <person name="Strom S."/>
            <person name="Manji F."/>
            <person name="Birkbeck T.H."/>
            <person name="Nilsen H.K."/>
        </authorList>
    </citation>
    <scope>NUCLEOTIDE SEQUENCE</scope>
    <source>
        <strain evidence="4">VIB1234</strain>
    </source>
</reference>
<dbReference type="EMBL" id="JASAYJ010000038">
    <property type="protein sequence ID" value="MDP8188220.1"/>
    <property type="molecule type" value="Genomic_DNA"/>
</dbReference>
<comment type="subcellular location">
    <subcellularLocation>
        <location evidence="1">Periplasm</location>
    </subcellularLocation>
</comment>
<name>A0AAW8CHX6_9PAST</name>
<sequence length="423" mass="45990">MKKFMKKLVLPVTLLGLAACDPNAEVKNNKEVVEFYHAFFHEESVYAPSKVMRDLYDDFAKTHNNETIEFKPISVNGNIKDVMNNKVANGEFPAIIDLAGHDVSLAAISQNLVLDMKPFIDKNNLQKNIGINYIQNNKNGKIYSVHDQLVSLGLWYNTDIFKKAGASLPDTWKDYNDFGVAMSKVRQLDGVYGFGAGEPAIRIFNAVLGLSEEGRGLLTKPLTKEGIESKAFENALRVTMREVQANGSNNAGGNANIYTADFVNNKSAVFFNGVWAASELQKNKALQPALYPGKVAISSPGGGITISNQLSEKGKALALEFLKYMTSDKVQKIIFEKVGSAVASKNIDFSSLAAASSEPTTRLLGTAIAEVDGSKVTVPTIITSWGGDIRTVLINALTESAASNVDIEQKVKDTQKILNSLIN</sequence>
<dbReference type="PANTHER" id="PTHR43649:SF12">
    <property type="entry name" value="DIACETYLCHITOBIOSE BINDING PROTEIN DASA"/>
    <property type="match status" value="1"/>
</dbReference>
<dbReference type="Proteomes" id="UP001230466">
    <property type="component" value="Unassembled WGS sequence"/>
</dbReference>
<evidence type="ECO:0000313" key="4">
    <source>
        <dbReference type="EMBL" id="MDP8188220.1"/>
    </source>
</evidence>
<dbReference type="PROSITE" id="PS51257">
    <property type="entry name" value="PROKAR_LIPOPROTEIN"/>
    <property type="match status" value="1"/>
</dbReference>
<feature type="signal peptide" evidence="3">
    <location>
        <begin position="1"/>
        <end position="24"/>
    </location>
</feature>
<evidence type="ECO:0000256" key="1">
    <source>
        <dbReference type="ARBA" id="ARBA00004418"/>
    </source>
</evidence>
<dbReference type="GO" id="GO:0042597">
    <property type="term" value="C:periplasmic space"/>
    <property type="evidence" value="ECO:0007669"/>
    <property type="project" value="UniProtKB-SubCell"/>
</dbReference>
<protein>
    <submittedName>
        <fullName evidence="4">ABC transporter substrate-binding protein</fullName>
    </submittedName>
</protein>
<organism evidence="4 5">
    <name type="scientific">Pasteurella atlantica</name>
    <dbReference type="NCBI Taxonomy" id="2827233"/>
    <lineage>
        <taxon>Bacteria</taxon>
        <taxon>Pseudomonadati</taxon>
        <taxon>Pseudomonadota</taxon>
        <taxon>Gammaproteobacteria</taxon>
        <taxon>Pasteurellales</taxon>
        <taxon>Pasteurellaceae</taxon>
        <taxon>Pasteurella</taxon>
    </lineage>
</organism>
<dbReference type="AlphaFoldDB" id="A0AAW8CHX6"/>
<accession>A0AAW8CHX6</accession>
<dbReference type="RefSeq" id="WP_211599435.1">
    <property type="nucleotide sequence ID" value="NZ_JAGRQI010000038.1"/>
</dbReference>
<gene>
    <name evidence="4" type="ORF">QJU78_10705</name>
</gene>
<keyword evidence="3" id="KW-0732">Signal</keyword>
<comment type="caution">
    <text evidence="4">The sequence shown here is derived from an EMBL/GenBank/DDBJ whole genome shotgun (WGS) entry which is preliminary data.</text>
</comment>
<dbReference type="InterPro" id="IPR006059">
    <property type="entry name" value="SBP"/>
</dbReference>
<comment type="similarity">
    <text evidence="2">Belongs to the bacterial solute-binding protein 1 family.</text>
</comment>
<dbReference type="InterPro" id="IPR050490">
    <property type="entry name" value="Bact_solute-bd_prot1"/>
</dbReference>
<dbReference type="Pfam" id="PF01547">
    <property type="entry name" value="SBP_bac_1"/>
    <property type="match status" value="1"/>
</dbReference>
<feature type="chain" id="PRO_5043824135" evidence="3">
    <location>
        <begin position="25"/>
        <end position="423"/>
    </location>
</feature>
<evidence type="ECO:0000313" key="5">
    <source>
        <dbReference type="Proteomes" id="UP001230466"/>
    </source>
</evidence>
<dbReference type="SUPFAM" id="SSF53850">
    <property type="entry name" value="Periplasmic binding protein-like II"/>
    <property type="match status" value="1"/>
</dbReference>